<dbReference type="InterPro" id="IPR005821">
    <property type="entry name" value="Ion_trans_dom"/>
</dbReference>
<evidence type="ECO:0000256" key="5">
    <source>
        <dbReference type="ARBA" id="ARBA00023065"/>
    </source>
</evidence>
<sequence>MSRVKIIPLLTECPTVPTENYDLDGLLSGEISMKNRSPVNQSWFKNPSFTNTNSNVTPWYSSHAKKLWQRAFFIIRIQRILEKFKRELMLFGTSNEVFDQDKKFKQNLDSILQKKVDKEEDFRVKKWDRDEKLIPWYIIDPDGKFKRSWDMILTLFLLYTAIVMPFRLAFAELKFFDVWTTIEIMIDLLFIIDMCFSFISGVHSYEGTLHADIKYIIWHYLKTWFIIDAVSSVPYTLIDYWMGGGGNTTRSNNLAKLLRIPRLYKLLRVIRIAKALKHYKKHDLADKIQDMMQLNSRFYKLMTFLVSVCLCVHIMGCLWFFMAKINNFDPDTWVTRCGYIDKTVWEKYIASIYWAMTTVTTVGYGDIAARTELEQLLAMIWMLIGIGFYSFTIGALSSFLSEIDTKESILAAKLAAIHEFANETGISAENKSKIREIIKYNTSKVGTVWSDKHSLFKELPKSLRYEVSATMYSGIVKDLIFFRDQDPSFIISIMPLLKPLQHKDCDFLYREGTFPDEVFFIVKGRVNLVLENNGICYKSFLKGSYIGEIEILTKRSIRDNNAQAAGLSEFLVISKHDFLKILKDFPDQQKKLTKIAKERWLRNTKAKEELSALINLGRAEGIPRHLETKGNFNHRKSRRVSTVVVRDRLGMFEDTIQANSDSFNHLKARISSIENGVNSLLKSLKPTKQKMKTALGVISMKYT</sequence>
<dbReference type="GO" id="GO:0016020">
    <property type="term" value="C:membrane"/>
    <property type="evidence" value="ECO:0007669"/>
    <property type="project" value="UniProtKB-SubCell"/>
</dbReference>
<keyword evidence="7" id="KW-0407">Ion channel</keyword>
<dbReference type="FunFam" id="1.10.287.70:FF:000123">
    <property type="entry name" value="Potassium channel KAT3"/>
    <property type="match status" value="1"/>
</dbReference>
<name>A0AAU9JCZ1_9CILI</name>
<dbReference type="SUPFAM" id="SSF51206">
    <property type="entry name" value="cAMP-binding domain-like"/>
    <property type="match status" value="1"/>
</dbReference>
<evidence type="ECO:0000256" key="3">
    <source>
        <dbReference type="ARBA" id="ARBA00022692"/>
    </source>
</evidence>
<dbReference type="CDD" id="cd00038">
    <property type="entry name" value="CAP_ED"/>
    <property type="match status" value="1"/>
</dbReference>
<dbReference type="PROSITE" id="PS50042">
    <property type="entry name" value="CNMP_BINDING_3"/>
    <property type="match status" value="1"/>
</dbReference>
<evidence type="ECO:0000313" key="11">
    <source>
        <dbReference type="Proteomes" id="UP001162131"/>
    </source>
</evidence>
<evidence type="ECO:0000256" key="7">
    <source>
        <dbReference type="ARBA" id="ARBA00023303"/>
    </source>
</evidence>
<dbReference type="AlphaFoldDB" id="A0AAU9JCZ1"/>
<dbReference type="PANTHER" id="PTHR47823">
    <property type="entry name" value="ION_TRANS DOMAIN-CONTAINING PROTEIN"/>
    <property type="match status" value="1"/>
</dbReference>
<evidence type="ECO:0000259" key="9">
    <source>
        <dbReference type="PROSITE" id="PS50042"/>
    </source>
</evidence>
<keyword evidence="2" id="KW-0813">Transport</keyword>
<evidence type="ECO:0000256" key="4">
    <source>
        <dbReference type="ARBA" id="ARBA00022989"/>
    </source>
</evidence>
<feature type="domain" description="Cyclic nucleotide-binding" evidence="9">
    <location>
        <begin position="481"/>
        <end position="599"/>
    </location>
</feature>
<dbReference type="SUPFAM" id="SSF81324">
    <property type="entry name" value="Voltage-gated potassium channels"/>
    <property type="match status" value="1"/>
</dbReference>
<feature type="transmembrane region" description="Helical" evidence="8">
    <location>
        <begin position="348"/>
        <end position="369"/>
    </location>
</feature>
<reference evidence="10" key="1">
    <citation type="submission" date="2021-09" db="EMBL/GenBank/DDBJ databases">
        <authorList>
            <consortium name="AG Swart"/>
            <person name="Singh M."/>
            <person name="Singh A."/>
            <person name="Seah K."/>
            <person name="Emmerich C."/>
        </authorList>
    </citation>
    <scope>NUCLEOTIDE SEQUENCE</scope>
    <source>
        <strain evidence="10">ATCC30299</strain>
    </source>
</reference>
<evidence type="ECO:0000256" key="6">
    <source>
        <dbReference type="ARBA" id="ARBA00023136"/>
    </source>
</evidence>
<comment type="subcellular location">
    <subcellularLocation>
        <location evidence="1">Membrane</location>
        <topology evidence="1">Multi-pass membrane protein</topology>
    </subcellularLocation>
</comment>
<dbReference type="InterPro" id="IPR000595">
    <property type="entry name" value="cNMP-bd_dom"/>
</dbReference>
<dbReference type="PRINTS" id="PR01463">
    <property type="entry name" value="EAGCHANLFMLY"/>
</dbReference>
<evidence type="ECO:0000256" key="1">
    <source>
        <dbReference type="ARBA" id="ARBA00004141"/>
    </source>
</evidence>
<dbReference type="SMART" id="SM00100">
    <property type="entry name" value="cNMP"/>
    <property type="match status" value="1"/>
</dbReference>
<accession>A0AAU9JCZ1</accession>
<dbReference type="InterPro" id="IPR018490">
    <property type="entry name" value="cNMP-bd_dom_sf"/>
</dbReference>
<evidence type="ECO:0000256" key="8">
    <source>
        <dbReference type="SAM" id="Phobius"/>
    </source>
</evidence>
<dbReference type="InterPro" id="IPR014710">
    <property type="entry name" value="RmlC-like_jellyroll"/>
</dbReference>
<dbReference type="PANTHER" id="PTHR47823:SF9">
    <property type="entry name" value="CHROMOSOME UNDETERMINED SCAFFOLD_10, WHOLE GENOME SHOTGUN SEQUENCE"/>
    <property type="match status" value="1"/>
</dbReference>
<evidence type="ECO:0000256" key="2">
    <source>
        <dbReference type="ARBA" id="ARBA00022448"/>
    </source>
</evidence>
<feature type="transmembrane region" description="Helical" evidence="8">
    <location>
        <begin position="301"/>
        <end position="322"/>
    </location>
</feature>
<dbReference type="InterPro" id="IPR003938">
    <property type="entry name" value="K_chnl_volt-dep_EAG/ELK/ERG"/>
</dbReference>
<dbReference type="GO" id="GO:0005249">
    <property type="term" value="F:voltage-gated potassium channel activity"/>
    <property type="evidence" value="ECO:0007669"/>
    <property type="project" value="InterPro"/>
</dbReference>
<proteinExistence type="predicted"/>
<dbReference type="Pfam" id="PF00520">
    <property type="entry name" value="Ion_trans"/>
    <property type="match status" value="1"/>
</dbReference>
<organism evidence="10 11">
    <name type="scientific">Blepharisma stoltei</name>
    <dbReference type="NCBI Taxonomy" id="1481888"/>
    <lineage>
        <taxon>Eukaryota</taxon>
        <taxon>Sar</taxon>
        <taxon>Alveolata</taxon>
        <taxon>Ciliophora</taxon>
        <taxon>Postciliodesmatophora</taxon>
        <taxon>Heterotrichea</taxon>
        <taxon>Heterotrichida</taxon>
        <taxon>Blepharismidae</taxon>
        <taxon>Blepharisma</taxon>
    </lineage>
</organism>
<feature type="transmembrane region" description="Helical" evidence="8">
    <location>
        <begin position="176"/>
        <end position="199"/>
    </location>
</feature>
<evidence type="ECO:0000313" key="10">
    <source>
        <dbReference type="EMBL" id="CAG9319559.1"/>
    </source>
</evidence>
<comment type="caution">
    <text evidence="10">The sequence shown here is derived from an EMBL/GenBank/DDBJ whole genome shotgun (WGS) entry which is preliminary data.</text>
</comment>
<dbReference type="Gene3D" id="1.10.287.70">
    <property type="match status" value="1"/>
</dbReference>
<protein>
    <recommendedName>
        <fullName evidence="9">Cyclic nucleotide-binding domain-containing protein</fullName>
    </recommendedName>
</protein>
<dbReference type="Pfam" id="PF00027">
    <property type="entry name" value="cNMP_binding"/>
    <property type="match status" value="1"/>
</dbReference>
<keyword evidence="4 8" id="KW-1133">Transmembrane helix</keyword>
<keyword evidence="11" id="KW-1185">Reference proteome</keyword>
<keyword evidence="5" id="KW-0406">Ion transport</keyword>
<keyword evidence="6 8" id="KW-0472">Membrane</keyword>
<gene>
    <name evidence="10" type="ORF">BSTOLATCC_MIC24110</name>
</gene>
<feature type="transmembrane region" description="Helical" evidence="8">
    <location>
        <begin position="151"/>
        <end position="170"/>
    </location>
</feature>
<feature type="transmembrane region" description="Helical" evidence="8">
    <location>
        <begin position="376"/>
        <end position="400"/>
    </location>
</feature>
<dbReference type="Proteomes" id="UP001162131">
    <property type="component" value="Unassembled WGS sequence"/>
</dbReference>
<keyword evidence="3 8" id="KW-0812">Transmembrane</keyword>
<dbReference type="Gene3D" id="2.60.120.10">
    <property type="entry name" value="Jelly Rolls"/>
    <property type="match status" value="1"/>
</dbReference>
<dbReference type="EMBL" id="CAJZBQ010000023">
    <property type="protein sequence ID" value="CAG9319559.1"/>
    <property type="molecule type" value="Genomic_DNA"/>
</dbReference>